<protein>
    <submittedName>
        <fullName evidence="7">[FeFe] hydrogenase H-cluster radical SAM maturase HydE</fullName>
    </submittedName>
</protein>
<keyword evidence="8" id="KW-1185">Reference proteome</keyword>
<dbReference type="Proteomes" id="UP001194469">
    <property type="component" value="Unassembled WGS sequence"/>
</dbReference>
<keyword evidence="4" id="KW-0408">Iron</keyword>
<name>A0ABS0J3R3_9BACT</name>
<dbReference type="PANTHER" id="PTHR43726">
    <property type="entry name" value="3-METHYLORNITHINE SYNTHASE"/>
    <property type="match status" value="1"/>
</dbReference>
<dbReference type="SUPFAM" id="SSF102114">
    <property type="entry name" value="Radical SAM enzymes"/>
    <property type="match status" value="1"/>
</dbReference>
<feature type="domain" description="Radical SAM core" evidence="6">
    <location>
        <begin position="33"/>
        <end position="239"/>
    </location>
</feature>
<sequence length="239" mass="25734">MMHRDEILGLLFETPFDQLAARADAVRREAKGDVVHVRGIVEFSNHCIRNCVYCGLRRDNAQVRRYRLSLPEVLEAADEAAAAGADTVVLQSGDDYGMPPRDLADIVEAVKTRLGLAVTLSVGERPARDYALWRSAGADRFLMKHETADAALYARLHPGKTLAQRLAALRRLRDAGYEVGSGFIVGVPGQRPETLADDVLLVCELAADMCGAGPFVPNGATPLAGAAPGPVELTLRCMA</sequence>
<keyword evidence="3" id="KW-0479">Metal-binding</keyword>
<dbReference type="CDD" id="cd01335">
    <property type="entry name" value="Radical_SAM"/>
    <property type="match status" value="1"/>
</dbReference>
<dbReference type="SFLD" id="SFLDG01060">
    <property type="entry name" value="BATS_domain_containing"/>
    <property type="match status" value="1"/>
</dbReference>
<dbReference type="SFLD" id="SFLDS00029">
    <property type="entry name" value="Radical_SAM"/>
    <property type="match status" value="1"/>
</dbReference>
<evidence type="ECO:0000256" key="1">
    <source>
        <dbReference type="ARBA" id="ARBA00001966"/>
    </source>
</evidence>
<evidence type="ECO:0000256" key="2">
    <source>
        <dbReference type="ARBA" id="ARBA00022691"/>
    </source>
</evidence>
<dbReference type="Gene3D" id="3.20.20.70">
    <property type="entry name" value="Aldolase class I"/>
    <property type="match status" value="1"/>
</dbReference>
<evidence type="ECO:0000259" key="6">
    <source>
        <dbReference type="PROSITE" id="PS51918"/>
    </source>
</evidence>
<feature type="non-terminal residue" evidence="7">
    <location>
        <position position="239"/>
    </location>
</feature>
<dbReference type="InterPro" id="IPR006638">
    <property type="entry name" value="Elp3/MiaA/NifB-like_rSAM"/>
</dbReference>
<dbReference type="InterPro" id="IPR058240">
    <property type="entry name" value="rSAM_sf"/>
</dbReference>
<dbReference type="SMART" id="SM00729">
    <property type="entry name" value="Elp3"/>
    <property type="match status" value="1"/>
</dbReference>
<dbReference type="SFLD" id="SFLDG01280">
    <property type="entry name" value="HydE/PylB-like"/>
    <property type="match status" value="1"/>
</dbReference>
<dbReference type="InterPro" id="IPR013785">
    <property type="entry name" value="Aldolase_TIM"/>
</dbReference>
<dbReference type="EMBL" id="VRYY01000221">
    <property type="protein sequence ID" value="MBG3877075.1"/>
    <property type="molecule type" value="Genomic_DNA"/>
</dbReference>
<dbReference type="SFLD" id="SFLDG01082">
    <property type="entry name" value="B12-binding_domain_containing"/>
    <property type="match status" value="1"/>
</dbReference>
<proteinExistence type="predicted"/>
<accession>A0ABS0J3R3</accession>
<dbReference type="PANTHER" id="PTHR43726:SF1">
    <property type="entry name" value="BIOTIN SYNTHASE"/>
    <property type="match status" value="1"/>
</dbReference>
<dbReference type="PROSITE" id="PS51918">
    <property type="entry name" value="RADICAL_SAM"/>
    <property type="match status" value="1"/>
</dbReference>
<evidence type="ECO:0000256" key="3">
    <source>
        <dbReference type="ARBA" id="ARBA00022723"/>
    </source>
</evidence>
<keyword evidence="2" id="KW-0949">S-adenosyl-L-methionine</keyword>
<dbReference type="RefSeq" id="WP_196609108.1">
    <property type="nucleotide sequence ID" value="NZ_VRYY01000221.1"/>
</dbReference>
<dbReference type="InterPro" id="IPR007197">
    <property type="entry name" value="rSAM"/>
</dbReference>
<keyword evidence="5" id="KW-0411">Iron-sulfur</keyword>
<dbReference type="Pfam" id="PF04055">
    <property type="entry name" value="Radical_SAM"/>
    <property type="match status" value="1"/>
</dbReference>
<organism evidence="7 8">
    <name type="scientific">Nitratidesulfovibrio oxamicus</name>
    <dbReference type="NCBI Taxonomy" id="32016"/>
    <lineage>
        <taxon>Bacteria</taxon>
        <taxon>Pseudomonadati</taxon>
        <taxon>Thermodesulfobacteriota</taxon>
        <taxon>Desulfovibrionia</taxon>
        <taxon>Desulfovibrionales</taxon>
        <taxon>Desulfovibrionaceae</taxon>
        <taxon>Nitratidesulfovibrio</taxon>
    </lineage>
</organism>
<evidence type="ECO:0000313" key="7">
    <source>
        <dbReference type="EMBL" id="MBG3877075.1"/>
    </source>
</evidence>
<gene>
    <name evidence="7" type="primary">hydE</name>
    <name evidence="7" type="ORF">FVW20_08640</name>
</gene>
<evidence type="ECO:0000256" key="5">
    <source>
        <dbReference type="ARBA" id="ARBA00023014"/>
    </source>
</evidence>
<comment type="cofactor">
    <cofactor evidence="1">
        <name>[4Fe-4S] cluster</name>
        <dbReference type="ChEBI" id="CHEBI:49883"/>
    </cofactor>
</comment>
<evidence type="ECO:0000313" key="8">
    <source>
        <dbReference type="Proteomes" id="UP001194469"/>
    </source>
</evidence>
<dbReference type="InterPro" id="IPR034422">
    <property type="entry name" value="HydE/PylB-like"/>
</dbReference>
<reference evidence="7 8" key="1">
    <citation type="submission" date="2019-08" db="EMBL/GenBank/DDBJ databases">
        <authorList>
            <person name="Luo N."/>
        </authorList>
    </citation>
    <scope>NUCLEOTIDE SEQUENCE [LARGE SCALE GENOMIC DNA]</scope>
    <source>
        <strain evidence="7 8">NCIMB 9442</strain>
    </source>
</reference>
<comment type="caution">
    <text evidence="7">The sequence shown here is derived from an EMBL/GenBank/DDBJ whole genome shotgun (WGS) entry which is preliminary data.</text>
</comment>
<evidence type="ECO:0000256" key="4">
    <source>
        <dbReference type="ARBA" id="ARBA00023004"/>
    </source>
</evidence>